<dbReference type="GO" id="GO:0008173">
    <property type="term" value="F:RNA methyltransferase activity"/>
    <property type="evidence" value="ECO:0007669"/>
    <property type="project" value="InterPro"/>
</dbReference>
<dbReference type="InterPro" id="IPR029026">
    <property type="entry name" value="tRNA_m1G_MTases_N"/>
</dbReference>
<dbReference type="InterPro" id="IPR001537">
    <property type="entry name" value="SpoU_MeTrfase"/>
</dbReference>
<comment type="caution">
    <text evidence="4">The sequence shown here is derived from an EMBL/GenBank/DDBJ whole genome shotgun (WGS) entry which is preliminary data.</text>
</comment>
<dbReference type="GO" id="GO:0032259">
    <property type="term" value="P:methylation"/>
    <property type="evidence" value="ECO:0007669"/>
    <property type="project" value="UniProtKB-KW"/>
</dbReference>
<evidence type="ECO:0000256" key="1">
    <source>
        <dbReference type="ARBA" id="ARBA00022603"/>
    </source>
</evidence>
<dbReference type="Pfam" id="PF00588">
    <property type="entry name" value="SpoU_methylase"/>
    <property type="match status" value="1"/>
</dbReference>
<dbReference type="PANTHER" id="PTHR46429">
    <property type="entry name" value="23S RRNA (GUANOSINE-2'-O-)-METHYLTRANSFERASE RLMB"/>
    <property type="match status" value="1"/>
</dbReference>
<proteinExistence type="predicted"/>
<name>A0A2A4SV93_9DELT</name>
<protein>
    <recommendedName>
        <fullName evidence="3">tRNA/rRNA methyltransferase SpoU type domain-containing protein</fullName>
    </recommendedName>
</protein>
<dbReference type="InterPro" id="IPR029028">
    <property type="entry name" value="Alpha/beta_knot_MTases"/>
</dbReference>
<evidence type="ECO:0000256" key="2">
    <source>
        <dbReference type="ARBA" id="ARBA00022679"/>
    </source>
</evidence>
<evidence type="ECO:0000259" key="3">
    <source>
        <dbReference type="Pfam" id="PF00588"/>
    </source>
</evidence>
<feature type="domain" description="tRNA/rRNA methyltransferase SpoU type" evidence="3">
    <location>
        <begin position="120"/>
        <end position="260"/>
    </location>
</feature>
<dbReference type="Gene3D" id="3.40.1280.10">
    <property type="match status" value="1"/>
</dbReference>
<accession>A0A2A4SV93</accession>
<dbReference type="SUPFAM" id="SSF75217">
    <property type="entry name" value="alpha/beta knot"/>
    <property type="match status" value="1"/>
</dbReference>
<sequence>MQCFPYTKKKFSSMPLARQHKWVAKWLRNIYQLVLSEQIGEPALTLVYQNYASVQSWLGSTLPSLDKIQDRQWWLEFLADEFHLHQQKTGLGIQEHDLLPKVITGDKESKLPWQAQFSYQIALDNFRSAFNVGSIFRVCDAVGFEGVITGAKTPGSAHHQVQKTAMGCTNWIPGKATQDLAQSLQRMKVEEYSIIGVETVETAIPYTEFPWPEKAVIVLGNEEYGLSQEVLRTCNDFVRLPMYGRKNSVNVANAFTAVAYHVCSHLTPLEGK</sequence>
<evidence type="ECO:0000313" key="4">
    <source>
        <dbReference type="EMBL" id="PCI25243.1"/>
    </source>
</evidence>
<dbReference type="AlphaFoldDB" id="A0A2A4SV93"/>
<keyword evidence="2" id="KW-0808">Transferase</keyword>
<dbReference type="Proteomes" id="UP000218113">
    <property type="component" value="Unassembled WGS sequence"/>
</dbReference>
<dbReference type="EMBL" id="NVSR01000115">
    <property type="protein sequence ID" value="PCI25243.1"/>
    <property type="molecule type" value="Genomic_DNA"/>
</dbReference>
<reference evidence="5" key="1">
    <citation type="submission" date="2017-08" db="EMBL/GenBank/DDBJ databases">
        <title>A dynamic microbial community with high functional redundancy inhabits the cold, oxic subseafloor aquifer.</title>
        <authorList>
            <person name="Tully B.J."/>
            <person name="Wheat C.G."/>
            <person name="Glazer B.T."/>
            <person name="Huber J.A."/>
        </authorList>
    </citation>
    <scope>NUCLEOTIDE SEQUENCE [LARGE SCALE GENOMIC DNA]</scope>
</reference>
<organism evidence="4 5">
    <name type="scientific">SAR324 cluster bacterium</name>
    <dbReference type="NCBI Taxonomy" id="2024889"/>
    <lineage>
        <taxon>Bacteria</taxon>
        <taxon>Deltaproteobacteria</taxon>
        <taxon>SAR324 cluster</taxon>
    </lineage>
</organism>
<dbReference type="GO" id="GO:0003723">
    <property type="term" value="F:RNA binding"/>
    <property type="evidence" value="ECO:0007669"/>
    <property type="project" value="InterPro"/>
</dbReference>
<dbReference type="InterPro" id="IPR004441">
    <property type="entry name" value="rRNA_MeTrfase_TrmH"/>
</dbReference>
<dbReference type="GO" id="GO:0006396">
    <property type="term" value="P:RNA processing"/>
    <property type="evidence" value="ECO:0007669"/>
    <property type="project" value="InterPro"/>
</dbReference>
<dbReference type="PANTHER" id="PTHR46429:SF1">
    <property type="entry name" value="23S RRNA (GUANOSINE-2'-O-)-METHYLTRANSFERASE RLMB"/>
    <property type="match status" value="1"/>
</dbReference>
<dbReference type="GO" id="GO:0005829">
    <property type="term" value="C:cytosol"/>
    <property type="evidence" value="ECO:0007669"/>
    <property type="project" value="TreeGrafter"/>
</dbReference>
<keyword evidence="1" id="KW-0489">Methyltransferase</keyword>
<evidence type="ECO:0000313" key="5">
    <source>
        <dbReference type="Proteomes" id="UP000218113"/>
    </source>
</evidence>
<gene>
    <name evidence="4" type="ORF">COB67_10895</name>
</gene>